<dbReference type="Gene3D" id="3.30.1370.50">
    <property type="entry name" value="R3H-like domain"/>
    <property type="match status" value="1"/>
</dbReference>
<feature type="domain" description="R3H" evidence="11">
    <location>
        <begin position="15"/>
        <end position="79"/>
    </location>
</feature>
<dbReference type="InterPro" id="IPR007502">
    <property type="entry name" value="Helicase-assoc_dom"/>
</dbReference>
<dbReference type="InterPro" id="IPR001374">
    <property type="entry name" value="R3H_dom"/>
</dbReference>
<keyword evidence="6" id="KW-0067">ATP-binding</keyword>
<dbReference type="FunFam" id="1.20.120.1080:FF:000008">
    <property type="entry name" value="probable ATP-dependent RNA helicase YTHDC2"/>
    <property type="match status" value="1"/>
</dbReference>
<dbReference type="GO" id="GO:0005524">
    <property type="term" value="F:ATP binding"/>
    <property type="evidence" value="ECO:0007669"/>
    <property type="project" value="UniProtKB-KW"/>
</dbReference>
<dbReference type="Pfam" id="PF01424">
    <property type="entry name" value="R3H"/>
    <property type="match status" value="1"/>
</dbReference>
<feature type="domain" description="Helicase ATP-binding" evidence="12">
    <location>
        <begin position="174"/>
        <end position="340"/>
    </location>
</feature>
<dbReference type="Pfam" id="PF07717">
    <property type="entry name" value="OB_NTP_bind"/>
    <property type="match status" value="1"/>
</dbReference>
<dbReference type="FunFam" id="3.40.50.300:FF:000284">
    <property type="entry name" value="probable ATP-dependent RNA helicase YTHDC2"/>
    <property type="match status" value="1"/>
</dbReference>
<feature type="region of interest" description="Disordered" evidence="10">
    <location>
        <begin position="964"/>
        <end position="996"/>
    </location>
</feature>
<proteinExistence type="inferred from homology"/>
<evidence type="ECO:0008006" key="16">
    <source>
        <dbReference type="Google" id="ProtNLM"/>
    </source>
</evidence>
<dbReference type="SUPFAM" id="SSF82708">
    <property type="entry name" value="R3H domain"/>
    <property type="match status" value="1"/>
</dbReference>
<dbReference type="Proteomes" id="UP000639338">
    <property type="component" value="Unassembled WGS sequence"/>
</dbReference>
<dbReference type="EMBL" id="JACMRX010000003">
    <property type="protein sequence ID" value="KAF7993918.1"/>
    <property type="molecule type" value="Genomic_DNA"/>
</dbReference>
<dbReference type="AlphaFoldDB" id="A0A835CU29"/>
<keyword evidence="8" id="KW-0539">Nucleus</keyword>
<keyword evidence="3" id="KW-0547">Nucleotide-binding</keyword>
<evidence type="ECO:0000256" key="4">
    <source>
        <dbReference type="ARBA" id="ARBA00022801"/>
    </source>
</evidence>
<dbReference type="PANTHER" id="PTHR18934">
    <property type="entry name" value="ATP-DEPENDENT RNA HELICASE"/>
    <property type="match status" value="1"/>
</dbReference>
<dbReference type="InterPro" id="IPR036770">
    <property type="entry name" value="Ankyrin_rpt-contain_sf"/>
</dbReference>
<evidence type="ECO:0000259" key="11">
    <source>
        <dbReference type="PROSITE" id="PS51061"/>
    </source>
</evidence>
<dbReference type="PANTHER" id="PTHR18934:SF213">
    <property type="entry name" value="3'-5' RNA HELICASE YTHDC2"/>
    <property type="match status" value="1"/>
</dbReference>
<dbReference type="Pfam" id="PF21010">
    <property type="entry name" value="HA2_C"/>
    <property type="match status" value="1"/>
</dbReference>
<evidence type="ECO:0000256" key="8">
    <source>
        <dbReference type="ARBA" id="ARBA00023242"/>
    </source>
</evidence>
<sequence length="1167" mass="132141">MPRRKKMFSKTAIGEDTRIAVNLTIKKLMDTPEQKEFEFPSSYTAEERAYIHKLCIDLGLKSKSRGKGANRFLTVYKREGSSIIQSDAIVKLQKPSKQIIINLIQKFPLNAKERQDLLPPTERERTLDNETITNTKAMGRLNNSIPQVPQLKTNPDLVNFRKNLTVFNSRNKILEALETSQVVVVGGETGSGKTTQVPQYILENCQEKNQACRIICTQPRRLSAVSIAERVAFERSENIGQTFGYQIRLESRVAPKTLLTYCTNGVLLRTLMGGDSALATITHIIIDEIHERDRFCDFLLIGLKEALNKFRTLKLILMSATMDTSIFVKYFNQCSVINVPGRCYDVDVYYLEDILKITGYMTKQMLIKRAEFINKNEQKKVLESWTQSAPSKNKKNKKNLSKITAAAGANASAPVALPILGQKNISVVEKIELEPWLRDEMDKNISDAWLCGEQENFSQLLHLIMSENISVDYQHSTTSVTPLMVSAGRGCINTTEQLLNLGANLNIRASNEWTALDWAKNMNEIECAELIESYMKSYSCNYDNNSPQYTDGVLSDEDKLLLDIYQNTFDDANVDYDLMLTLVFHIHSKMPPGAILIFLSGYDDIVTMRDKIELEERSLSQSMKYNLFVLHSNMQTSDQKRVFRPSPPGVRKIILSTNIAETSITIDDVVYVIDSGKVKEKSFDAMSGVCSLTSNWISQACANQRKGRAGRCQKGICYRLFSSNRYANMQKYQTPEILRLPLQELCLFTKHLAPGNTPIAEYLDRALEPPSNVVSRNAVQLLKSIDALDAWEDLTELGVHLLDLPVEPRLGKMLLYSVVLKCIDPILTIVCSLAYKDPFILPSRPCEKRAASIARKKFSSDSYSDHMTLLRAFQAWQQARSSGRERQFCEKNFISSAVMEMIVGMRSQLLGQLRASGFVRARGSGDIRDLNCNSENWSIVKACLAAGLYPNLIRVDRDFSQMRTQKETKVRFHPSSTLRDLEKSSTTSSQSQSHCSNVSTLPADWLVYEEMSRAGRFCHVKTVTLINPMTVALFSGPSRLAMDTIYETESMPESESDSEAEDSREGMTILKLDDWVVFKMEFETARLILNLRQKWNALFLRRMKAPTKPMTPLDEQVIKAIVSVITNEEQAFDLSQPTGIGQRPRPLIVDYYPANARRTDDVEQETF</sequence>
<dbReference type="Pfam" id="PF00271">
    <property type="entry name" value="Helicase_C"/>
    <property type="match status" value="1"/>
</dbReference>
<organism evidence="14 15">
    <name type="scientific">Aphidius gifuensis</name>
    <name type="common">Parasitoid wasp</name>
    <dbReference type="NCBI Taxonomy" id="684658"/>
    <lineage>
        <taxon>Eukaryota</taxon>
        <taxon>Metazoa</taxon>
        <taxon>Ecdysozoa</taxon>
        <taxon>Arthropoda</taxon>
        <taxon>Hexapoda</taxon>
        <taxon>Insecta</taxon>
        <taxon>Pterygota</taxon>
        <taxon>Neoptera</taxon>
        <taxon>Endopterygota</taxon>
        <taxon>Hymenoptera</taxon>
        <taxon>Apocrita</taxon>
        <taxon>Ichneumonoidea</taxon>
        <taxon>Braconidae</taxon>
        <taxon>Aphidiinae</taxon>
        <taxon>Aphidius</taxon>
    </lineage>
</organism>
<dbReference type="SMART" id="SM00847">
    <property type="entry name" value="HA2"/>
    <property type="match status" value="1"/>
</dbReference>
<feature type="domain" description="Helicase C-terminal" evidence="13">
    <location>
        <begin position="582"/>
        <end position="753"/>
    </location>
</feature>
<dbReference type="Gene3D" id="3.40.50.300">
    <property type="entry name" value="P-loop containing nucleotide triphosphate hydrolases"/>
    <property type="match status" value="2"/>
</dbReference>
<accession>A0A835CU29</accession>
<comment type="caution">
    <text evidence="14">The sequence shown here is derived from an EMBL/GenBank/DDBJ whole genome shotgun (WGS) entry which is preliminary data.</text>
</comment>
<dbReference type="SMART" id="SM00490">
    <property type="entry name" value="HELICc"/>
    <property type="match status" value="1"/>
</dbReference>
<keyword evidence="4" id="KW-0378">Hydrolase</keyword>
<dbReference type="SUPFAM" id="SSF52540">
    <property type="entry name" value="P-loop containing nucleoside triphosphate hydrolases"/>
    <property type="match status" value="2"/>
</dbReference>
<dbReference type="CDD" id="cd18791">
    <property type="entry name" value="SF2_C_RHA"/>
    <property type="match status" value="1"/>
</dbReference>
<dbReference type="InterPro" id="IPR048333">
    <property type="entry name" value="HA2_WH"/>
</dbReference>
<dbReference type="PROSITE" id="PS51194">
    <property type="entry name" value="HELICASE_CTER"/>
    <property type="match status" value="1"/>
</dbReference>
<dbReference type="PROSITE" id="PS51192">
    <property type="entry name" value="HELICASE_ATP_BIND_1"/>
    <property type="match status" value="1"/>
</dbReference>
<feature type="repeat" description="ANK" evidence="9">
    <location>
        <begin position="478"/>
        <end position="510"/>
    </location>
</feature>
<dbReference type="InterPro" id="IPR002110">
    <property type="entry name" value="Ankyrin_rpt"/>
</dbReference>
<evidence type="ECO:0000313" key="15">
    <source>
        <dbReference type="Proteomes" id="UP000639338"/>
    </source>
</evidence>
<evidence type="ECO:0000256" key="9">
    <source>
        <dbReference type="PROSITE-ProRule" id="PRU00023"/>
    </source>
</evidence>
<dbReference type="FunFam" id="3.30.1370.50:FF:000002">
    <property type="entry name" value="Immunoglobulin mu DNA-binding protein 2"/>
    <property type="match status" value="1"/>
</dbReference>
<comment type="subcellular location">
    <subcellularLocation>
        <location evidence="1">Nucleus</location>
    </subcellularLocation>
</comment>
<keyword evidence="15" id="KW-1185">Reference proteome</keyword>
<dbReference type="InterPro" id="IPR001650">
    <property type="entry name" value="Helicase_C-like"/>
</dbReference>
<comment type="similarity">
    <text evidence="2">Belongs to the DEAD box helicase family. DEAH subfamily.</text>
</comment>
<dbReference type="SMART" id="SM00487">
    <property type="entry name" value="DEXDc"/>
    <property type="match status" value="1"/>
</dbReference>
<keyword evidence="5" id="KW-0347">Helicase</keyword>
<dbReference type="PROSITE" id="PS50088">
    <property type="entry name" value="ANK_REPEAT"/>
    <property type="match status" value="1"/>
</dbReference>
<dbReference type="OrthoDB" id="6103986at2759"/>
<dbReference type="InterPro" id="IPR027417">
    <property type="entry name" value="P-loop_NTPase"/>
</dbReference>
<dbReference type="GO" id="GO:0016787">
    <property type="term" value="F:hydrolase activity"/>
    <property type="evidence" value="ECO:0007669"/>
    <property type="project" value="UniProtKB-KW"/>
</dbReference>
<protein>
    <recommendedName>
        <fullName evidence="16">ATP-dependent RNA helicase YTHDC2</fullName>
    </recommendedName>
</protein>
<reference evidence="14 15" key="1">
    <citation type="submission" date="2020-08" db="EMBL/GenBank/DDBJ databases">
        <title>Aphidius gifuensis genome sequencing and assembly.</title>
        <authorList>
            <person name="Du Z."/>
        </authorList>
    </citation>
    <scope>NUCLEOTIDE SEQUENCE [LARGE SCALE GENOMIC DNA]</scope>
    <source>
        <strain evidence="14">YNYX2018</strain>
        <tissue evidence="14">Adults</tissue>
    </source>
</reference>
<dbReference type="SMART" id="SM00393">
    <property type="entry name" value="R3H"/>
    <property type="match status" value="1"/>
</dbReference>
<dbReference type="InterPro" id="IPR014001">
    <property type="entry name" value="Helicase_ATP-bd"/>
</dbReference>
<keyword evidence="9" id="KW-0040">ANK repeat</keyword>
<evidence type="ECO:0000259" key="13">
    <source>
        <dbReference type="PROSITE" id="PS51194"/>
    </source>
</evidence>
<dbReference type="GO" id="GO:0004386">
    <property type="term" value="F:helicase activity"/>
    <property type="evidence" value="ECO:0007669"/>
    <property type="project" value="UniProtKB-KW"/>
</dbReference>
<dbReference type="PROSITE" id="PS51061">
    <property type="entry name" value="R3H"/>
    <property type="match status" value="1"/>
</dbReference>
<keyword evidence="7" id="KW-0694">RNA-binding</keyword>
<dbReference type="Pfam" id="PF00270">
    <property type="entry name" value="DEAD"/>
    <property type="match status" value="1"/>
</dbReference>
<dbReference type="GO" id="GO:0003723">
    <property type="term" value="F:RNA binding"/>
    <property type="evidence" value="ECO:0007669"/>
    <property type="project" value="UniProtKB-KW"/>
</dbReference>
<dbReference type="InterPro" id="IPR011709">
    <property type="entry name" value="DEAD-box_helicase_OB_fold"/>
</dbReference>
<dbReference type="InterPro" id="IPR036867">
    <property type="entry name" value="R3H_dom_sf"/>
</dbReference>
<gene>
    <name evidence="14" type="ORF">HCN44_011187</name>
</gene>
<evidence type="ECO:0000256" key="2">
    <source>
        <dbReference type="ARBA" id="ARBA00008792"/>
    </source>
</evidence>
<evidence type="ECO:0000256" key="7">
    <source>
        <dbReference type="ARBA" id="ARBA00022884"/>
    </source>
</evidence>
<evidence type="ECO:0000256" key="10">
    <source>
        <dbReference type="SAM" id="MobiDB-lite"/>
    </source>
</evidence>
<dbReference type="SUPFAM" id="SSF48403">
    <property type="entry name" value="Ankyrin repeat"/>
    <property type="match status" value="1"/>
</dbReference>
<evidence type="ECO:0000259" key="12">
    <source>
        <dbReference type="PROSITE" id="PS51192"/>
    </source>
</evidence>
<dbReference type="Gene3D" id="1.20.120.1080">
    <property type="match status" value="1"/>
</dbReference>
<dbReference type="Gene3D" id="1.25.40.20">
    <property type="entry name" value="Ankyrin repeat-containing domain"/>
    <property type="match status" value="1"/>
</dbReference>
<evidence type="ECO:0000256" key="3">
    <source>
        <dbReference type="ARBA" id="ARBA00022741"/>
    </source>
</evidence>
<evidence type="ECO:0000313" key="14">
    <source>
        <dbReference type="EMBL" id="KAF7993918.1"/>
    </source>
</evidence>
<dbReference type="InterPro" id="IPR059023">
    <property type="entry name" value="RNA_hel_CTD"/>
</dbReference>
<name>A0A835CU29_APHGI</name>
<dbReference type="InterPro" id="IPR011545">
    <property type="entry name" value="DEAD/DEAH_box_helicase_dom"/>
</dbReference>
<dbReference type="GO" id="GO:0003677">
    <property type="term" value="F:DNA binding"/>
    <property type="evidence" value="ECO:0007669"/>
    <property type="project" value="UniProtKB-ARBA"/>
</dbReference>
<evidence type="ECO:0000256" key="6">
    <source>
        <dbReference type="ARBA" id="ARBA00022840"/>
    </source>
</evidence>
<dbReference type="GO" id="GO:0005634">
    <property type="term" value="C:nucleus"/>
    <property type="evidence" value="ECO:0007669"/>
    <property type="project" value="UniProtKB-SubCell"/>
</dbReference>
<evidence type="ECO:0000256" key="1">
    <source>
        <dbReference type="ARBA" id="ARBA00004123"/>
    </source>
</evidence>
<dbReference type="Pfam" id="PF26026">
    <property type="entry name" value="RNA_hel_CTD"/>
    <property type="match status" value="1"/>
</dbReference>
<dbReference type="Pfam" id="PF04408">
    <property type="entry name" value="WHD_HA2"/>
    <property type="match status" value="1"/>
</dbReference>
<feature type="compositionally biased region" description="Low complexity" evidence="10">
    <location>
        <begin position="984"/>
        <end position="993"/>
    </location>
</feature>
<evidence type="ECO:0000256" key="5">
    <source>
        <dbReference type="ARBA" id="ARBA00022806"/>
    </source>
</evidence>